<dbReference type="NCBIfam" id="NF041155">
    <property type="entry name" value="encap_f1"/>
    <property type="match status" value="1"/>
</dbReference>
<accession>A0A7G8TA80</accession>
<keyword evidence="5" id="KW-0378">Hydrolase</keyword>
<dbReference type="AlphaFoldDB" id="A0A6N8I4J4"/>
<accession>A0A6N8I4J4</accession>
<dbReference type="InterPro" id="IPR051429">
    <property type="entry name" value="Encapsulin_nc"/>
</dbReference>
<dbReference type="Proteomes" id="UP000469440">
    <property type="component" value="Unassembled WGS sequence"/>
</dbReference>
<dbReference type="PANTHER" id="PTHR37165:SF1">
    <property type="entry name" value="TYPE 1 ENCAPSULIN SHELL PROTEIN"/>
    <property type="match status" value="1"/>
</dbReference>
<dbReference type="PANTHER" id="PTHR37165">
    <property type="entry name" value="PEPTIDASE U56 FAMILY"/>
    <property type="match status" value="1"/>
</dbReference>
<organism evidence="5 7">
    <name type="scientific">Caproicibacter fermentans</name>
    <dbReference type="NCBI Taxonomy" id="2576756"/>
    <lineage>
        <taxon>Bacteria</taxon>
        <taxon>Bacillati</taxon>
        <taxon>Bacillota</taxon>
        <taxon>Clostridia</taxon>
        <taxon>Eubacteriales</taxon>
        <taxon>Acutalibacteraceae</taxon>
        <taxon>Caproicibacter</taxon>
    </lineage>
</organism>
<evidence type="ECO:0000256" key="2">
    <source>
        <dbReference type="ARBA" id="ARBA00033743"/>
    </source>
</evidence>
<dbReference type="PIRSF" id="PIRSF019254">
    <property type="entry name" value="CFP29"/>
    <property type="match status" value="1"/>
</dbReference>
<evidence type="ECO:0000313" key="7">
    <source>
        <dbReference type="Proteomes" id="UP000469440"/>
    </source>
</evidence>
<reference evidence="6 8" key="2">
    <citation type="submission" date="2020-08" db="EMBL/GenBank/DDBJ databases">
        <title>The isolate Caproiciproducens sp. 7D4C2 produces n-caproate at mildly acidic conditions from hexoses: genome and rBOX comparison with related strains and chain-elongating bacteria.</title>
        <authorList>
            <person name="Esquivel-Elizondo S."/>
            <person name="Bagci C."/>
            <person name="Temovska M."/>
            <person name="Jeon B.S."/>
            <person name="Bessarab I."/>
            <person name="Williams R.B.H."/>
            <person name="Huson D.H."/>
            <person name="Angenent L.T."/>
        </authorList>
    </citation>
    <scope>NUCLEOTIDE SEQUENCE [LARGE SCALE GENOMIC DNA]</scope>
    <source>
        <strain evidence="6 8">7D4C2</strain>
    </source>
</reference>
<dbReference type="Gene3D" id="3.30.2400.30">
    <property type="match status" value="1"/>
</dbReference>
<dbReference type="KEGG" id="cfem:HCR03_18065"/>
<evidence type="ECO:0000256" key="3">
    <source>
        <dbReference type="ARBA" id="ARBA00033787"/>
    </source>
</evidence>
<dbReference type="GO" id="GO:0016787">
    <property type="term" value="F:hydrolase activity"/>
    <property type="evidence" value="ECO:0007669"/>
    <property type="project" value="UniProtKB-KW"/>
</dbReference>
<evidence type="ECO:0000313" key="8">
    <source>
        <dbReference type="Proteomes" id="UP000515909"/>
    </source>
</evidence>
<dbReference type="Gene3D" id="3.30.2320.10">
    <property type="entry name" value="hypothetical protein PF0899 domain"/>
    <property type="match status" value="1"/>
</dbReference>
<reference evidence="5 7" key="1">
    <citation type="submission" date="2019-09" db="EMBL/GenBank/DDBJ databases">
        <title>Genome sequence of Clostridium sp. EA1.</title>
        <authorList>
            <person name="Poehlein A."/>
            <person name="Bengelsdorf F.R."/>
            <person name="Daniel R."/>
        </authorList>
    </citation>
    <scope>NUCLEOTIDE SEQUENCE [LARGE SCALE GENOMIC DNA]</scope>
    <source>
        <strain evidence="5 7">EA1</strain>
    </source>
</reference>
<dbReference type="EMBL" id="CP060286">
    <property type="protein sequence ID" value="QNK40521.1"/>
    <property type="molecule type" value="Genomic_DNA"/>
</dbReference>
<sequence length="271" mass="29587">MSYLSRESSALSAELWRKIDTAVLESARKTLTGRRFLPVFGPLGVGVESISIDSAGQVGEVANNGFITTKARKYMEIPALYQDFTLAARDLENSARLGYQADLTGAVHAAQACARMEDKFIYFGNGDLGYEGLLTASGIQKRKRSEWKTGENAFTDIAAGIESMAAKEIYGTYALSLSPDLYLDLQRIQPGTGLLEIDRIKKMLDGKVYQSAALGSGKAVLVCSEPANMDLVIGQDLAVAYLEQKELNHCFRVLETVLPRIKNKNAVVAFE</sequence>
<dbReference type="GO" id="GO:0140737">
    <property type="term" value="C:encapsulin nanocompartment"/>
    <property type="evidence" value="ECO:0007669"/>
    <property type="project" value="UniProtKB-SubCell"/>
</dbReference>
<evidence type="ECO:0000313" key="5">
    <source>
        <dbReference type="EMBL" id="MVB12423.1"/>
    </source>
</evidence>
<proteinExistence type="inferred from homology"/>
<dbReference type="InterPro" id="IPR007544">
    <property type="entry name" value="ENCAP"/>
</dbReference>
<dbReference type="SUPFAM" id="SSF56563">
    <property type="entry name" value="Major capsid protein gp5"/>
    <property type="match status" value="1"/>
</dbReference>
<dbReference type="RefSeq" id="WP_156991173.1">
    <property type="nucleotide sequence ID" value="NZ_CP060286.1"/>
</dbReference>
<evidence type="ECO:0000256" key="4">
    <source>
        <dbReference type="ARBA" id="ARBA00050023"/>
    </source>
</evidence>
<comment type="similarity">
    <text evidence="2">Belongs to the encapsulin family. Family 1 subfamily.</text>
</comment>
<gene>
    <name evidence="5" type="ORF">CAFE_31620</name>
    <name evidence="6" type="ORF">HCR03_18065</name>
</gene>
<dbReference type="Proteomes" id="UP000515909">
    <property type="component" value="Chromosome"/>
</dbReference>
<keyword evidence="7" id="KW-1185">Reference proteome</keyword>
<dbReference type="EMBL" id="VWXL01000095">
    <property type="protein sequence ID" value="MVB12423.1"/>
    <property type="molecule type" value="Genomic_DNA"/>
</dbReference>
<evidence type="ECO:0000313" key="6">
    <source>
        <dbReference type="EMBL" id="QNK40521.1"/>
    </source>
</evidence>
<name>A0A6N8I4J4_9FIRM</name>
<keyword evidence="3" id="KW-1284">Encapsulin nanocompartment</keyword>
<evidence type="ECO:0000256" key="1">
    <source>
        <dbReference type="ARBA" id="ARBA00033738"/>
    </source>
</evidence>
<comment type="subcellular location">
    <subcellularLocation>
        <location evidence="1">Encapsulin nanocompartment</location>
    </subcellularLocation>
</comment>
<protein>
    <recommendedName>
        <fullName evidence="4">Type 1 encapsulin shell protein</fullName>
    </recommendedName>
</protein>
<dbReference type="Pfam" id="PF04454">
    <property type="entry name" value="Linocin_M18"/>
    <property type="match status" value="1"/>
</dbReference>
<dbReference type="OrthoDB" id="2922at2"/>